<dbReference type="AlphaFoldDB" id="A0A0A9C696"/>
<protein>
    <submittedName>
        <fullName evidence="1">Uncharacterized protein</fullName>
    </submittedName>
</protein>
<name>A0A0A9C696_ARUDO</name>
<reference evidence="1" key="1">
    <citation type="submission" date="2014-09" db="EMBL/GenBank/DDBJ databases">
        <authorList>
            <person name="Magalhaes I.L.F."/>
            <person name="Oliveira U."/>
            <person name="Santos F.R."/>
            <person name="Vidigal T.H.D.A."/>
            <person name="Brescovit A.D."/>
            <person name="Santos A.J."/>
        </authorList>
    </citation>
    <scope>NUCLEOTIDE SEQUENCE</scope>
    <source>
        <tissue evidence="1">Shoot tissue taken approximately 20 cm above the soil surface</tissue>
    </source>
</reference>
<organism evidence="1">
    <name type="scientific">Arundo donax</name>
    <name type="common">Giant reed</name>
    <name type="synonym">Donax arundinaceus</name>
    <dbReference type="NCBI Taxonomy" id="35708"/>
    <lineage>
        <taxon>Eukaryota</taxon>
        <taxon>Viridiplantae</taxon>
        <taxon>Streptophyta</taxon>
        <taxon>Embryophyta</taxon>
        <taxon>Tracheophyta</taxon>
        <taxon>Spermatophyta</taxon>
        <taxon>Magnoliopsida</taxon>
        <taxon>Liliopsida</taxon>
        <taxon>Poales</taxon>
        <taxon>Poaceae</taxon>
        <taxon>PACMAD clade</taxon>
        <taxon>Arundinoideae</taxon>
        <taxon>Arundineae</taxon>
        <taxon>Arundo</taxon>
    </lineage>
</organism>
<sequence length="24" mass="2579">MLPASFSRSLRCGVAGVFVGVRLR</sequence>
<evidence type="ECO:0000313" key="1">
    <source>
        <dbReference type="EMBL" id="JAD71824.1"/>
    </source>
</evidence>
<accession>A0A0A9C696</accession>
<dbReference type="EMBL" id="GBRH01226071">
    <property type="protein sequence ID" value="JAD71824.1"/>
    <property type="molecule type" value="Transcribed_RNA"/>
</dbReference>
<proteinExistence type="predicted"/>
<reference evidence="1" key="2">
    <citation type="journal article" date="2015" name="Data Brief">
        <title>Shoot transcriptome of the giant reed, Arundo donax.</title>
        <authorList>
            <person name="Barrero R.A."/>
            <person name="Guerrero F.D."/>
            <person name="Moolhuijzen P."/>
            <person name="Goolsby J.A."/>
            <person name="Tidwell J."/>
            <person name="Bellgard S.E."/>
            <person name="Bellgard M.I."/>
        </authorList>
    </citation>
    <scope>NUCLEOTIDE SEQUENCE</scope>
    <source>
        <tissue evidence="1">Shoot tissue taken approximately 20 cm above the soil surface</tissue>
    </source>
</reference>